<organism evidence="6 7">
    <name type="scientific">Celeribacter baekdonensis</name>
    <dbReference type="NCBI Taxonomy" id="875171"/>
    <lineage>
        <taxon>Bacteria</taxon>
        <taxon>Pseudomonadati</taxon>
        <taxon>Pseudomonadota</taxon>
        <taxon>Alphaproteobacteria</taxon>
        <taxon>Rhodobacterales</taxon>
        <taxon>Roseobacteraceae</taxon>
        <taxon>Celeribacter</taxon>
    </lineage>
</organism>
<evidence type="ECO:0000313" key="7">
    <source>
        <dbReference type="Proteomes" id="UP000241447"/>
    </source>
</evidence>
<evidence type="ECO:0000259" key="5">
    <source>
        <dbReference type="PROSITE" id="PS50305"/>
    </source>
</evidence>
<dbReference type="GO" id="GO:0046872">
    <property type="term" value="F:metal ion binding"/>
    <property type="evidence" value="ECO:0007669"/>
    <property type="project" value="UniProtKB-KW"/>
</dbReference>
<evidence type="ECO:0000256" key="1">
    <source>
        <dbReference type="ARBA" id="ARBA00012928"/>
    </source>
</evidence>
<dbReference type="PANTHER" id="PTHR11085">
    <property type="entry name" value="NAD-DEPENDENT PROTEIN DEACYLASE SIRTUIN-5, MITOCHONDRIAL-RELATED"/>
    <property type="match status" value="1"/>
</dbReference>
<dbReference type="AlphaFoldDB" id="A0A2R4M809"/>
<dbReference type="Gene3D" id="3.30.1600.10">
    <property type="entry name" value="SIR2/SIRT2 'Small Domain"/>
    <property type="match status" value="1"/>
</dbReference>
<dbReference type="Gene3D" id="3.40.50.1220">
    <property type="entry name" value="TPP-binding domain"/>
    <property type="match status" value="1"/>
</dbReference>
<evidence type="ECO:0000313" key="6">
    <source>
        <dbReference type="EMBL" id="AVW93237.1"/>
    </source>
</evidence>
<reference evidence="6 7" key="1">
    <citation type="submission" date="2018-03" db="EMBL/GenBank/DDBJ databases">
        <title>The Complete Genome of Celeribacter baekdonensis strain LH4, a Thiosulfate-Oxidizing Alphaproteobacterium Isolated from Gulf of Mexico Continental Slope Sediments.</title>
        <authorList>
            <person name="Flood B.E."/>
            <person name="Bailey J.V."/>
            <person name="Leprich D."/>
        </authorList>
    </citation>
    <scope>NUCLEOTIDE SEQUENCE [LARGE SCALE GENOMIC DNA]</scope>
    <source>
        <strain evidence="6 7">LH4</strain>
    </source>
</reference>
<proteinExistence type="predicted"/>
<feature type="binding site" evidence="4">
    <location>
        <position position="115"/>
    </location>
    <ligand>
        <name>Zn(2+)</name>
        <dbReference type="ChEBI" id="CHEBI:29105"/>
    </ligand>
</feature>
<keyword evidence="4" id="KW-0862">Zinc</keyword>
<evidence type="ECO:0000256" key="2">
    <source>
        <dbReference type="ARBA" id="ARBA00022679"/>
    </source>
</evidence>
<dbReference type="GO" id="GO:0070403">
    <property type="term" value="F:NAD+ binding"/>
    <property type="evidence" value="ECO:0007669"/>
    <property type="project" value="InterPro"/>
</dbReference>
<dbReference type="SUPFAM" id="SSF52467">
    <property type="entry name" value="DHS-like NAD/FAD-binding domain"/>
    <property type="match status" value="1"/>
</dbReference>
<dbReference type="PANTHER" id="PTHR11085:SF4">
    <property type="entry name" value="NAD-DEPENDENT PROTEIN DEACYLASE"/>
    <property type="match status" value="1"/>
</dbReference>
<keyword evidence="4" id="KW-0479">Metal-binding</keyword>
<dbReference type="InterPro" id="IPR026591">
    <property type="entry name" value="Sirtuin_cat_small_dom_sf"/>
</dbReference>
<feature type="binding site" evidence="4">
    <location>
        <position position="118"/>
    </location>
    <ligand>
        <name>Zn(2+)</name>
        <dbReference type="ChEBI" id="CHEBI:29105"/>
    </ligand>
</feature>
<feature type="domain" description="Deacetylase sirtuin-type" evidence="5">
    <location>
        <begin position="1"/>
        <end position="229"/>
    </location>
</feature>
<name>A0A2R4M809_9RHOB</name>
<dbReference type="Pfam" id="PF02146">
    <property type="entry name" value="SIR2"/>
    <property type="match status" value="1"/>
</dbReference>
<protein>
    <recommendedName>
        <fullName evidence="1">protein acetyllysine N-acetyltransferase</fullName>
        <ecNumber evidence="1">2.3.1.286</ecNumber>
    </recommendedName>
</protein>
<accession>A0A2R4M809</accession>
<dbReference type="PROSITE" id="PS50305">
    <property type="entry name" value="SIRTUIN"/>
    <property type="match status" value="1"/>
</dbReference>
<dbReference type="GO" id="GO:0017136">
    <property type="term" value="F:histone deacetylase activity, NAD-dependent"/>
    <property type="evidence" value="ECO:0007669"/>
    <property type="project" value="TreeGrafter"/>
</dbReference>
<dbReference type="RefSeq" id="WP_107722495.1">
    <property type="nucleotide sequence ID" value="NZ_CP028475.1"/>
</dbReference>
<dbReference type="OrthoDB" id="9800582at2"/>
<dbReference type="InterPro" id="IPR003000">
    <property type="entry name" value="Sirtuin"/>
</dbReference>
<dbReference type="EMBL" id="CP028475">
    <property type="protein sequence ID" value="AVW93237.1"/>
    <property type="molecule type" value="Genomic_DNA"/>
</dbReference>
<dbReference type="KEGG" id="cbak:DA792_20900"/>
<sequence length="232" mass="25290">MAGGIFILSGAGLSAESGLRTFRAADGLWEDHRVEDVATFEAFERDPELVQRFYNMRRTQAAEAQPNRAHLALAQLQSDYDSPVTLVTQNVDDLLERGGAQEVIHMHGSVMGALCATCGHRWPAPMEMRVSDPCPSCGMAHTRPDIVWFGEIPYHMDAIQNALENSDLFVSIGTSGLVYPAAGFSQMARQLGLRTLELNLEASGAMFDAVIEGPATQVVPDWVSRVLSGKEI</sequence>
<keyword evidence="2" id="KW-0808">Transferase</keyword>
<dbReference type="Proteomes" id="UP000241447">
    <property type="component" value="Chromosome"/>
</dbReference>
<evidence type="ECO:0000256" key="3">
    <source>
        <dbReference type="ARBA" id="ARBA00023027"/>
    </source>
</evidence>
<evidence type="ECO:0000256" key="4">
    <source>
        <dbReference type="PROSITE-ProRule" id="PRU00236"/>
    </source>
</evidence>
<feature type="binding site" evidence="4">
    <location>
        <position position="134"/>
    </location>
    <ligand>
        <name>Zn(2+)</name>
        <dbReference type="ChEBI" id="CHEBI:29105"/>
    </ligand>
</feature>
<gene>
    <name evidence="6" type="ORF">DA792_20900</name>
</gene>
<dbReference type="InterPro" id="IPR050134">
    <property type="entry name" value="NAD-dep_sirtuin_deacylases"/>
</dbReference>
<keyword evidence="3" id="KW-0520">NAD</keyword>
<feature type="active site" description="Proton acceptor" evidence="4">
    <location>
        <position position="107"/>
    </location>
</feature>
<dbReference type="InterPro" id="IPR026590">
    <property type="entry name" value="Ssirtuin_cat_dom"/>
</dbReference>
<feature type="binding site" evidence="4">
    <location>
        <position position="137"/>
    </location>
    <ligand>
        <name>Zn(2+)</name>
        <dbReference type="ChEBI" id="CHEBI:29105"/>
    </ligand>
</feature>
<dbReference type="InterPro" id="IPR029035">
    <property type="entry name" value="DHS-like_NAD/FAD-binding_dom"/>
</dbReference>
<dbReference type="EC" id="2.3.1.286" evidence="1"/>